<organism evidence="1 2">
    <name type="scientific">Saccharothrix espanaensis (strain ATCC 51144 / DSM 44229 / JCM 9112 / NBRC 15066 / NRRL 15764)</name>
    <dbReference type="NCBI Taxonomy" id="1179773"/>
    <lineage>
        <taxon>Bacteria</taxon>
        <taxon>Bacillati</taxon>
        <taxon>Actinomycetota</taxon>
        <taxon>Actinomycetes</taxon>
        <taxon>Pseudonocardiales</taxon>
        <taxon>Pseudonocardiaceae</taxon>
        <taxon>Saccharothrix</taxon>
    </lineage>
</organism>
<dbReference type="AlphaFoldDB" id="K0KFE0"/>
<evidence type="ECO:0000313" key="2">
    <source>
        <dbReference type="Proteomes" id="UP000006281"/>
    </source>
</evidence>
<evidence type="ECO:0000313" key="1">
    <source>
        <dbReference type="EMBL" id="CCH35489.1"/>
    </source>
</evidence>
<dbReference type="RefSeq" id="WP_015105596.1">
    <property type="nucleotide sequence ID" value="NC_019673.1"/>
</dbReference>
<dbReference type="PANTHER" id="PTHR43611">
    <property type="entry name" value="ALPHA-D-GLUCOSE 1-PHOSPHATE PHOSPHATASE"/>
    <property type="match status" value="1"/>
</dbReference>
<dbReference type="NCBIfam" id="TIGR01509">
    <property type="entry name" value="HAD-SF-IA-v3"/>
    <property type="match status" value="1"/>
</dbReference>
<dbReference type="InterPro" id="IPR023214">
    <property type="entry name" value="HAD_sf"/>
</dbReference>
<dbReference type="OrthoDB" id="9797415at2"/>
<dbReference type="PANTHER" id="PTHR43611:SF3">
    <property type="entry name" value="FLAVIN MONONUCLEOTIDE HYDROLASE 1, CHLOROPLATIC"/>
    <property type="match status" value="1"/>
</dbReference>
<dbReference type="Gene3D" id="3.40.50.1000">
    <property type="entry name" value="HAD superfamily/HAD-like"/>
    <property type="match status" value="1"/>
</dbReference>
<dbReference type="STRING" id="1179773.BN6_82720"/>
<dbReference type="InterPro" id="IPR006439">
    <property type="entry name" value="HAD-SF_hydro_IA"/>
</dbReference>
<sequence>MTRWVVFDYGNVISEANANLDRLAAMLDSPPERFANPYWAFRNAYDHGASEVEYWQSVGRELDRRVSAEQALELTAVDTAGWLVTSPAALALIGELAAADVPLALLSNAPSSFGRIVAEQPWTEPFRHLVFSGDLGVIKPAPAIWTALADRLGTRDCVFFDDREENTDGATEAGLIGIHWRGAAHARDQLVALGVLPA</sequence>
<dbReference type="HOGENOM" id="CLU_045011_9_3_11"/>
<dbReference type="BioCyc" id="SESP1179773:BN6_RS40080-MONOMER"/>
<protein>
    <submittedName>
        <fullName evidence="1">HAD-superfamily hydrolase, subfamily IA, variant 3</fullName>
    </submittedName>
</protein>
<dbReference type="PATRIC" id="fig|1179773.3.peg.8350"/>
<gene>
    <name evidence="1" type="ordered locus">BN6_82720</name>
</gene>
<proteinExistence type="predicted"/>
<dbReference type="EMBL" id="HE804045">
    <property type="protein sequence ID" value="CCH35489.1"/>
    <property type="molecule type" value="Genomic_DNA"/>
</dbReference>
<dbReference type="Pfam" id="PF00702">
    <property type="entry name" value="Hydrolase"/>
    <property type="match status" value="1"/>
</dbReference>
<dbReference type="SUPFAM" id="SSF56784">
    <property type="entry name" value="HAD-like"/>
    <property type="match status" value="1"/>
</dbReference>
<keyword evidence="2" id="KW-1185">Reference proteome</keyword>
<dbReference type="Proteomes" id="UP000006281">
    <property type="component" value="Chromosome"/>
</dbReference>
<keyword evidence="1" id="KW-0378">Hydrolase</keyword>
<dbReference type="eggNOG" id="COG1011">
    <property type="taxonomic scope" value="Bacteria"/>
</dbReference>
<dbReference type="GO" id="GO:0016787">
    <property type="term" value="F:hydrolase activity"/>
    <property type="evidence" value="ECO:0007669"/>
    <property type="project" value="UniProtKB-KW"/>
</dbReference>
<dbReference type="KEGG" id="sesp:BN6_82720"/>
<name>K0KFE0_SACES</name>
<reference evidence="1 2" key="1">
    <citation type="journal article" date="2012" name="BMC Genomics">
        <title>Complete genome sequence of Saccharothrix espanaensis DSM 44229T and comparison to the other completely sequenced Pseudonocardiaceae.</title>
        <authorList>
            <person name="Strobel T."/>
            <person name="Al-Dilaimi A."/>
            <person name="Blom J."/>
            <person name="Gessner A."/>
            <person name="Kalinowski J."/>
            <person name="Luzhetska M."/>
            <person name="Puhler A."/>
            <person name="Szczepanowski R."/>
            <person name="Bechthold A."/>
            <person name="Ruckert C."/>
        </authorList>
    </citation>
    <scope>NUCLEOTIDE SEQUENCE [LARGE SCALE GENOMIC DNA]</scope>
    <source>
        <strain evidence="2">ATCC 51144 / DSM 44229 / JCM 9112 / NBRC 15066 / NRRL 15764</strain>
    </source>
</reference>
<accession>K0KFE0</accession>
<dbReference type="InterPro" id="IPR036412">
    <property type="entry name" value="HAD-like_sf"/>
</dbReference>